<sequence>MTINLLTLFFILSGVLLSSFVASLIPGRPIPEVVFFVFFGTLFGPYGLQFIQNTSAISLLSRLGLGFLFLMAGYELNPQELIGKRGRHAALSWAVSLGGALIVIPLLNLGLSKTSTIAFAIALTTTAYGTLIPIINERGIAQTSVGKVIKSYGAMGELLPVVMMTLALTPNRSLLLNVVVLILFTVICIVITAQADRARRIGSALSRFLHENSEAASQPTVRAIVLLMVSLLLLSQFFALDAVLGAFAAGFILRGIVPEDHSITTRIQTIGNGFFVPIFFVISGITINPAAIMNNPQLLFLYMFLLLMVRGLVMGISLTLFPETRALSIGEKFSASLYCTMALPLIVALTESAVSSNAMTESMASVLVAAGALTVLVIPLITSVTTTVLAAKPIASIQKVIEHPSEAAQVLHERQAAIRVERRHFMEERLREKRRGRRFSSTEYLALPHHMALPDKQGRISQPFTPKPKTPGEIHNDEEEQS</sequence>
<dbReference type="EMBL" id="AGXC01000002">
    <property type="protein sequence ID" value="EMZ41640.1"/>
    <property type="molecule type" value="Genomic_DNA"/>
</dbReference>
<evidence type="ECO:0000256" key="5">
    <source>
        <dbReference type="ARBA" id="ARBA00022692"/>
    </source>
</evidence>
<evidence type="ECO:0000256" key="10">
    <source>
        <dbReference type="SAM" id="Phobius"/>
    </source>
</evidence>
<feature type="transmembrane region" description="Helical" evidence="10">
    <location>
        <begin position="269"/>
        <end position="287"/>
    </location>
</feature>
<dbReference type="Pfam" id="PF00999">
    <property type="entry name" value="Na_H_Exchanger"/>
    <property type="match status" value="1"/>
</dbReference>
<keyword evidence="4" id="KW-0050">Antiport</keyword>
<feature type="transmembrane region" description="Helical" evidence="10">
    <location>
        <begin position="299"/>
        <end position="321"/>
    </location>
</feature>
<keyword evidence="8 10" id="KW-0472">Membrane</keyword>
<name>N2BT14_9ACTN</name>
<evidence type="ECO:0000256" key="7">
    <source>
        <dbReference type="ARBA" id="ARBA00023065"/>
    </source>
</evidence>
<evidence type="ECO:0000313" key="12">
    <source>
        <dbReference type="EMBL" id="EMZ41640.1"/>
    </source>
</evidence>
<feature type="transmembrane region" description="Helical" evidence="10">
    <location>
        <begin position="239"/>
        <end position="257"/>
    </location>
</feature>
<dbReference type="HOGENOM" id="CLU_005126_0_1_11"/>
<dbReference type="InterPro" id="IPR006153">
    <property type="entry name" value="Cation/H_exchanger_TM"/>
</dbReference>
<feature type="transmembrane region" description="Helical" evidence="10">
    <location>
        <begin position="117"/>
        <end position="136"/>
    </location>
</feature>
<evidence type="ECO:0000259" key="11">
    <source>
        <dbReference type="Pfam" id="PF00999"/>
    </source>
</evidence>
<comment type="similarity">
    <text evidence="2">Belongs to the monovalent cation:proton antiporter 2 (CPA2) transporter (TC 2.A.37) family.</text>
</comment>
<evidence type="ECO:0000313" key="13">
    <source>
        <dbReference type="Proteomes" id="UP000012651"/>
    </source>
</evidence>
<evidence type="ECO:0000256" key="8">
    <source>
        <dbReference type="ARBA" id="ARBA00023136"/>
    </source>
</evidence>
<feature type="transmembrane region" description="Helical" evidence="10">
    <location>
        <begin position="174"/>
        <end position="195"/>
    </location>
</feature>
<dbReference type="RefSeq" id="WP_002563389.1">
    <property type="nucleotide sequence ID" value="NZ_KB822533.1"/>
</dbReference>
<dbReference type="Proteomes" id="UP000012651">
    <property type="component" value="Unassembled WGS sequence"/>
</dbReference>
<dbReference type="PANTHER" id="PTHR43562">
    <property type="entry name" value="NAPA-TYPE SODIUM/HYDROGEN ANTIPORTER"/>
    <property type="match status" value="1"/>
</dbReference>
<feature type="transmembrane region" description="Helical" evidence="10">
    <location>
        <begin position="366"/>
        <end position="391"/>
    </location>
</feature>
<feature type="transmembrane region" description="Helical" evidence="10">
    <location>
        <begin position="57"/>
        <end position="77"/>
    </location>
</feature>
<feature type="region of interest" description="Disordered" evidence="9">
    <location>
        <begin position="450"/>
        <end position="482"/>
    </location>
</feature>
<dbReference type="PATRIC" id="fig|997872.3.peg.612"/>
<dbReference type="GO" id="GO:1902600">
    <property type="term" value="P:proton transmembrane transport"/>
    <property type="evidence" value="ECO:0007669"/>
    <property type="project" value="InterPro"/>
</dbReference>
<feature type="transmembrane region" description="Helical" evidence="10">
    <location>
        <begin position="33"/>
        <end position="51"/>
    </location>
</feature>
<evidence type="ECO:0000256" key="1">
    <source>
        <dbReference type="ARBA" id="ARBA00004141"/>
    </source>
</evidence>
<evidence type="ECO:0000256" key="3">
    <source>
        <dbReference type="ARBA" id="ARBA00022448"/>
    </source>
</evidence>
<dbReference type="OrthoDB" id="9793589at2"/>
<reference evidence="12 13" key="1">
    <citation type="submission" date="2013-03" db="EMBL/GenBank/DDBJ databases">
        <title>The Genome Sequence of Atopobium minutum 10063974.</title>
        <authorList>
            <consortium name="The Broad Institute Genome Sequencing Platform"/>
            <person name="Earl A."/>
            <person name="Ward D."/>
            <person name="Feldgarden M."/>
            <person name="Gevers D."/>
            <person name="Lambert T."/>
            <person name="Marvaud J.-C."/>
            <person name="Courvalin P."/>
            <person name="Walker B."/>
            <person name="Young S.K."/>
            <person name="Zeng Q."/>
            <person name="Gargeya S."/>
            <person name="Fitzgerald M."/>
            <person name="Haas B."/>
            <person name="Abouelleil A."/>
            <person name="Alvarado L."/>
            <person name="Arachchi H.M."/>
            <person name="Berlin A.M."/>
            <person name="Chapman S.B."/>
            <person name="Dewar J."/>
            <person name="Goldberg J."/>
            <person name="Griggs A."/>
            <person name="Gujja S."/>
            <person name="Hansen M."/>
            <person name="Howarth C."/>
            <person name="Imamovic A."/>
            <person name="Larimer J."/>
            <person name="McCowan C."/>
            <person name="Murphy C."/>
            <person name="Neiman D."/>
            <person name="Pearson M."/>
            <person name="Priest M."/>
            <person name="Roberts A."/>
            <person name="Saif S."/>
            <person name="Shea T."/>
            <person name="Sisk P."/>
            <person name="Sykes S."/>
            <person name="Wortman J."/>
            <person name="Nusbaum C."/>
            <person name="Birren B."/>
        </authorList>
    </citation>
    <scope>NUCLEOTIDE SEQUENCE [LARGE SCALE GENOMIC DNA]</scope>
    <source>
        <strain evidence="12 13">10063974</strain>
    </source>
</reference>
<dbReference type="Gene3D" id="1.20.1530.20">
    <property type="match status" value="1"/>
</dbReference>
<feature type="transmembrane region" description="Helical" evidence="10">
    <location>
        <begin position="89"/>
        <end position="111"/>
    </location>
</feature>
<dbReference type="InterPro" id="IPR038770">
    <property type="entry name" value="Na+/solute_symporter_sf"/>
</dbReference>
<feature type="domain" description="Cation/H+ exchanger transmembrane" evidence="11">
    <location>
        <begin position="21"/>
        <end position="385"/>
    </location>
</feature>
<dbReference type="GO" id="GO:0015297">
    <property type="term" value="F:antiporter activity"/>
    <property type="evidence" value="ECO:0007669"/>
    <property type="project" value="UniProtKB-KW"/>
</dbReference>
<keyword evidence="7" id="KW-0406">Ion transport</keyword>
<keyword evidence="5 10" id="KW-0812">Transmembrane</keyword>
<dbReference type="GO" id="GO:0016020">
    <property type="term" value="C:membrane"/>
    <property type="evidence" value="ECO:0007669"/>
    <property type="project" value="UniProtKB-SubCell"/>
</dbReference>
<keyword evidence="6 10" id="KW-1133">Transmembrane helix</keyword>
<dbReference type="AlphaFoldDB" id="N2BT14"/>
<comment type="subcellular location">
    <subcellularLocation>
        <location evidence="1">Membrane</location>
        <topology evidence="1">Multi-pass membrane protein</topology>
    </subcellularLocation>
</comment>
<protein>
    <recommendedName>
        <fullName evidence="11">Cation/H+ exchanger transmembrane domain-containing protein</fullName>
    </recommendedName>
</protein>
<evidence type="ECO:0000256" key="6">
    <source>
        <dbReference type="ARBA" id="ARBA00022989"/>
    </source>
</evidence>
<dbReference type="PANTHER" id="PTHR43562:SF1">
    <property type="entry name" value="NA(+)_H(+) ANTIPORTER YJBQ-RELATED"/>
    <property type="match status" value="1"/>
</dbReference>
<keyword evidence="13" id="KW-1185">Reference proteome</keyword>
<evidence type="ECO:0000256" key="4">
    <source>
        <dbReference type="ARBA" id="ARBA00022449"/>
    </source>
</evidence>
<comment type="caution">
    <text evidence="12">The sequence shown here is derived from an EMBL/GenBank/DDBJ whole genome shotgun (WGS) entry which is preliminary data.</text>
</comment>
<keyword evidence="3" id="KW-0813">Transport</keyword>
<feature type="transmembrane region" description="Helical" evidence="10">
    <location>
        <begin position="6"/>
        <end position="26"/>
    </location>
</feature>
<feature type="transmembrane region" description="Helical" evidence="10">
    <location>
        <begin position="333"/>
        <end position="354"/>
    </location>
</feature>
<gene>
    <name evidence="12" type="ORF">HMPREF1091_00614</name>
</gene>
<evidence type="ECO:0000256" key="9">
    <source>
        <dbReference type="SAM" id="MobiDB-lite"/>
    </source>
</evidence>
<evidence type="ECO:0000256" key="2">
    <source>
        <dbReference type="ARBA" id="ARBA00005551"/>
    </source>
</evidence>
<organism evidence="12 13">
    <name type="scientific">Atopobium minutum 10063974</name>
    <dbReference type="NCBI Taxonomy" id="997872"/>
    <lineage>
        <taxon>Bacteria</taxon>
        <taxon>Bacillati</taxon>
        <taxon>Actinomycetota</taxon>
        <taxon>Coriobacteriia</taxon>
        <taxon>Coriobacteriales</taxon>
        <taxon>Atopobiaceae</taxon>
        <taxon>Atopobium</taxon>
    </lineage>
</organism>
<accession>N2BT14</accession>
<proteinExistence type="inferred from homology"/>